<evidence type="ECO:0000313" key="1">
    <source>
        <dbReference type="EMBL" id="HAN29435.1"/>
    </source>
</evidence>
<sequence>MTDVPSYTANQRLLDPRRLGTTTMLSSTSKYLNHPRLRHWVAVESLRRNGPDMDHYGGPLEIIDIFRELDDVDEINRLFKEARARDSALDAWFEARFLIPHDLQALAELPEGTLGREYQKMLAEQGLQADFLPFESTATDYDYFHRRHSQTHDIEHLVIGYRYDPLGEFALIAARTTNLLKALGQELGEHLSVVSTLLVATGMSRFGCHYPHLLPSLYKALGEGNRIGEALNTPLFMPRYEDMFEWPLEDVREHFGVVHGPEFEDTMWSLGEYFDAA</sequence>
<dbReference type="STRING" id="1121937.GCA_000423125_00641"/>
<evidence type="ECO:0008006" key="3">
    <source>
        <dbReference type="Google" id="ProtNLM"/>
    </source>
</evidence>
<dbReference type="EMBL" id="DMND01000231">
    <property type="protein sequence ID" value="HAN29435.1"/>
    <property type="molecule type" value="Genomic_DNA"/>
</dbReference>
<proteinExistence type="predicted"/>
<dbReference type="InterPro" id="IPR007715">
    <property type="entry name" value="Coq4"/>
</dbReference>
<reference evidence="1 2" key="1">
    <citation type="journal article" date="2018" name="Nat. Biotechnol.">
        <title>A standardized bacterial taxonomy based on genome phylogeny substantially revises the tree of life.</title>
        <authorList>
            <person name="Parks D.H."/>
            <person name="Chuvochina M."/>
            <person name="Waite D.W."/>
            <person name="Rinke C."/>
            <person name="Skarshewski A."/>
            <person name="Chaumeil P.A."/>
            <person name="Hugenholtz P."/>
        </authorList>
    </citation>
    <scope>NUCLEOTIDE SEQUENCE [LARGE SCALE GENOMIC DNA]</scope>
    <source>
        <strain evidence="1">UBA9158</strain>
    </source>
</reference>
<accession>A0A3C1KRX9</accession>
<protein>
    <recommendedName>
        <fullName evidence="3">Ubiquinone biosynthesis protein</fullName>
    </recommendedName>
</protein>
<comment type="caution">
    <text evidence="1">The sequence shown here is derived from an EMBL/GenBank/DDBJ whole genome shotgun (WGS) entry which is preliminary data.</text>
</comment>
<dbReference type="AlphaFoldDB" id="A0A3C1KRX9"/>
<organism evidence="1 2">
    <name type="scientific">Haliea salexigens</name>
    <dbReference type="NCBI Taxonomy" id="287487"/>
    <lineage>
        <taxon>Bacteria</taxon>
        <taxon>Pseudomonadati</taxon>
        <taxon>Pseudomonadota</taxon>
        <taxon>Gammaproteobacteria</taxon>
        <taxon>Cellvibrionales</taxon>
        <taxon>Halieaceae</taxon>
        <taxon>Haliea</taxon>
    </lineage>
</organism>
<dbReference type="Pfam" id="PF05019">
    <property type="entry name" value="Coq4"/>
    <property type="match status" value="1"/>
</dbReference>
<dbReference type="Proteomes" id="UP000259273">
    <property type="component" value="Unassembled WGS sequence"/>
</dbReference>
<evidence type="ECO:0000313" key="2">
    <source>
        <dbReference type="Proteomes" id="UP000259273"/>
    </source>
</evidence>
<dbReference type="GO" id="GO:0006744">
    <property type="term" value="P:ubiquinone biosynthetic process"/>
    <property type="evidence" value="ECO:0007669"/>
    <property type="project" value="InterPro"/>
</dbReference>
<name>A0A3C1KRX9_9GAMM</name>
<gene>
    <name evidence="1" type="ORF">DCP75_17260</name>
</gene>